<dbReference type="EnsemblPlants" id="OB12G22070.1">
    <property type="protein sequence ID" value="OB12G22070.1"/>
    <property type="gene ID" value="OB12G22070"/>
</dbReference>
<dbReference type="AlphaFoldDB" id="J3NDZ9"/>
<dbReference type="GO" id="GO:0006355">
    <property type="term" value="P:regulation of DNA-templated transcription"/>
    <property type="evidence" value="ECO:0007669"/>
    <property type="project" value="InterPro"/>
</dbReference>
<evidence type="ECO:0000313" key="2">
    <source>
        <dbReference type="Proteomes" id="UP000006038"/>
    </source>
</evidence>
<proteinExistence type="predicted"/>
<evidence type="ECO:0000313" key="1">
    <source>
        <dbReference type="EnsemblPlants" id="OB12G22070.1"/>
    </source>
</evidence>
<dbReference type="STRING" id="4533.J3NDZ9"/>
<dbReference type="Proteomes" id="UP000006038">
    <property type="component" value="Chromosome 12"/>
</dbReference>
<reference evidence="1" key="1">
    <citation type="journal article" date="2013" name="Nat. Commun.">
        <title>Whole-genome sequencing of Oryza brachyantha reveals mechanisms underlying Oryza genome evolution.</title>
        <authorList>
            <person name="Chen J."/>
            <person name="Huang Q."/>
            <person name="Gao D."/>
            <person name="Wang J."/>
            <person name="Lang Y."/>
            <person name="Liu T."/>
            <person name="Li B."/>
            <person name="Bai Z."/>
            <person name="Luis Goicoechea J."/>
            <person name="Liang C."/>
            <person name="Chen C."/>
            <person name="Zhang W."/>
            <person name="Sun S."/>
            <person name="Liao Y."/>
            <person name="Zhang X."/>
            <person name="Yang L."/>
            <person name="Song C."/>
            <person name="Wang M."/>
            <person name="Shi J."/>
            <person name="Liu G."/>
            <person name="Liu J."/>
            <person name="Zhou H."/>
            <person name="Zhou W."/>
            <person name="Yu Q."/>
            <person name="An N."/>
            <person name="Chen Y."/>
            <person name="Cai Q."/>
            <person name="Wang B."/>
            <person name="Liu B."/>
            <person name="Min J."/>
            <person name="Huang Y."/>
            <person name="Wu H."/>
            <person name="Li Z."/>
            <person name="Zhang Y."/>
            <person name="Yin Y."/>
            <person name="Song W."/>
            <person name="Jiang J."/>
            <person name="Jackson S.A."/>
            <person name="Wing R.A."/>
            <person name="Wang J."/>
            <person name="Chen M."/>
        </authorList>
    </citation>
    <scope>NUCLEOTIDE SEQUENCE [LARGE SCALE GENOMIC DNA]</scope>
    <source>
        <strain evidence="1">cv. IRGC 101232</strain>
    </source>
</reference>
<dbReference type="Gramene" id="OB12G22070.1">
    <property type="protein sequence ID" value="OB12G22070.1"/>
    <property type="gene ID" value="OB12G22070"/>
</dbReference>
<sequence>MAKKRKKERVRSCCRRKKRMMMMEAVQQKSFSCCGRERFRSEDDNLDSAAKERERENDKCLDPQLWHACAGGMVQMPPVNSKVYYFPQATRSTCRGRAPSCSPPGVSRRSCSAASPALGSWMIRTPTRCLPRFASSLCGPTSRATPPTPTTALAPPPR</sequence>
<name>J3NDZ9_ORYBR</name>
<dbReference type="PANTHER" id="PTHR31384:SF160">
    <property type="entry name" value="AUXIN RESPONSE FACTOR 16"/>
    <property type="match status" value="1"/>
</dbReference>
<keyword evidence="2" id="KW-1185">Reference proteome</keyword>
<dbReference type="GO" id="GO:0003677">
    <property type="term" value="F:DNA binding"/>
    <property type="evidence" value="ECO:0007669"/>
    <property type="project" value="InterPro"/>
</dbReference>
<protein>
    <submittedName>
        <fullName evidence="1">Uncharacterized protein</fullName>
    </submittedName>
</protein>
<organism evidence="1">
    <name type="scientific">Oryza brachyantha</name>
    <name type="common">malo sina</name>
    <dbReference type="NCBI Taxonomy" id="4533"/>
    <lineage>
        <taxon>Eukaryota</taxon>
        <taxon>Viridiplantae</taxon>
        <taxon>Streptophyta</taxon>
        <taxon>Embryophyta</taxon>
        <taxon>Tracheophyta</taxon>
        <taxon>Spermatophyta</taxon>
        <taxon>Magnoliopsida</taxon>
        <taxon>Liliopsida</taxon>
        <taxon>Poales</taxon>
        <taxon>Poaceae</taxon>
        <taxon>BOP clade</taxon>
        <taxon>Oryzoideae</taxon>
        <taxon>Oryzeae</taxon>
        <taxon>Oryzinae</taxon>
        <taxon>Oryza</taxon>
    </lineage>
</organism>
<accession>J3NDZ9</accession>
<dbReference type="GO" id="GO:0009725">
    <property type="term" value="P:response to hormone"/>
    <property type="evidence" value="ECO:0007669"/>
    <property type="project" value="InterPro"/>
</dbReference>
<dbReference type="PANTHER" id="PTHR31384">
    <property type="entry name" value="AUXIN RESPONSE FACTOR 4-RELATED"/>
    <property type="match status" value="1"/>
</dbReference>
<reference evidence="1" key="2">
    <citation type="submission" date="2013-04" db="UniProtKB">
        <authorList>
            <consortium name="EnsemblPlants"/>
        </authorList>
    </citation>
    <scope>IDENTIFICATION</scope>
</reference>
<dbReference type="HOGENOM" id="CLU_1673735_0_0_1"/>
<dbReference type="InterPro" id="IPR044835">
    <property type="entry name" value="ARF_plant"/>
</dbReference>